<gene>
    <name evidence="1" type="ORF">JZO67_001701</name>
</gene>
<organism evidence="1 2">
    <name type="scientific">Candidatus Enterococcus ferrettii</name>
    <dbReference type="NCBI Taxonomy" id="2815324"/>
    <lineage>
        <taxon>Bacteria</taxon>
        <taxon>Bacillati</taxon>
        <taxon>Bacillota</taxon>
        <taxon>Bacilli</taxon>
        <taxon>Lactobacillales</taxon>
        <taxon>Enterococcaceae</taxon>
        <taxon>Enterococcus</taxon>
    </lineage>
</organism>
<evidence type="ECO:0000313" key="2">
    <source>
        <dbReference type="Proteomes" id="UP000664357"/>
    </source>
</evidence>
<protein>
    <recommendedName>
        <fullName evidence="3">Tunicamycin resistance protein</fullName>
    </recommendedName>
</protein>
<dbReference type="SUPFAM" id="SSF52540">
    <property type="entry name" value="P-loop containing nucleoside triphosphate hydrolases"/>
    <property type="match status" value="1"/>
</dbReference>
<sequence>MIRVKLNTKGVRRLIIWLNGAFGAGKTTIAEILHSKLANSYIYDPENIGDFLRHNLPQEIQKSDFQEYVEWRQWNVHMLRKIYREYSGDIIVPMTLYKQPAFDEIFEGLKKAGLEVHHFQLEVSKKVILDRLQERNQVLINWGTERVDEIITAFQQLPLEEKINNEKMLPNEVAQLIIKQVYN</sequence>
<dbReference type="Gene3D" id="3.40.50.300">
    <property type="entry name" value="P-loop containing nucleotide triphosphate hydrolases"/>
    <property type="match status" value="1"/>
</dbReference>
<accession>A0ABV0EM92</accession>
<evidence type="ECO:0008006" key="3">
    <source>
        <dbReference type="Google" id="ProtNLM"/>
    </source>
</evidence>
<comment type="caution">
    <text evidence="1">The sequence shown here is derived from an EMBL/GenBank/DDBJ whole genome shotgun (WGS) entry which is preliminary data.</text>
</comment>
<dbReference type="EMBL" id="JAFREL020000001">
    <property type="protein sequence ID" value="MEO1769750.1"/>
    <property type="molecule type" value="Genomic_DNA"/>
</dbReference>
<name>A0ABV0EM92_9ENTE</name>
<dbReference type="Proteomes" id="UP000664357">
    <property type="component" value="Unassembled WGS sequence"/>
</dbReference>
<keyword evidence="2" id="KW-1185">Reference proteome</keyword>
<dbReference type="InterPro" id="IPR027417">
    <property type="entry name" value="P-loop_NTPase"/>
</dbReference>
<proteinExistence type="predicted"/>
<reference evidence="1 2" key="1">
    <citation type="submission" date="2024-02" db="EMBL/GenBank/DDBJ databases">
        <title>The Genome Sequence of Enterococcus sp. DIV0159.</title>
        <authorList>
            <person name="Earl A."/>
            <person name="Manson A."/>
            <person name="Gilmore M."/>
            <person name="Sanders J."/>
            <person name="Shea T."/>
            <person name="Howe W."/>
            <person name="Livny J."/>
            <person name="Cuomo C."/>
            <person name="Neafsey D."/>
            <person name="Birren B."/>
        </authorList>
    </citation>
    <scope>NUCLEOTIDE SEQUENCE [LARGE SCALE GENOMIC DNA]</scope>
    <source>
        <strain evidence="1 2">665A</strain>
    </source>
</reference>
<dbReference type="Pfam" id="PF13671">
    <property type="entry name" value="AAA_33"/>
    <property type="match status" value="1"/>
</dbReference>
<evidence type="ECO:0000313" key="1">
    <source>
        <dbReference type="EMBL" id="MEO1769750.1"/>
    </source>
</evidence>